<evidence type="ECO:0000313" key="2">
    <source>
        <dbReference type="EMBL" id="EKF32526.1"/>
    </source>
</evidence>
<organism evidence="2 3">
    <name type="scientific">Trypanosoma cruzi marinkellei</name>
    <dbReference type="NCBI Taxonomy" id="85056"/>
    <lineage>
        <taxon>Eukaryota</taxon>
        <taxon>Discoba</taxon>
        <taxon>Euglenozoa</taxon>
        <taxon>Kinetoplastea</taxon>
        <taxon>Metakinetoplastina</taxon>
        <taxon>Trypanosomatida</taxon>
        <taxon>Trypanosomatidae</taxon>
        <taxon>Trypanosoma</taxon>
        <taxon>Schizotrypanum</taxon>
    </lineage>
</organism>
<feature type="region of interest" description="Disordered" evidence="1">
    <location>
        <begin position="114"/>
        <end position="137"/>
    </location>
</feature>
<feature type="region of interest" description="Disordered" evidence="1">
    <location>
        <begin position="171"/>
        <end position="192"/>
    </location>
</feature>
<accession>K2NCE5</accession>
<comment type="caution">
    <text evidence="2">The sequence shown here is derived from an EMBL/GenBank/DDBJ whole genome shotgun (WGS) entry which is preliminary data.</text>
</comment>
<proteinExistence type="predicted"/>
<keyword evidence="3" id="KW-1185">Reference proteome</keyword>
<evidence type="ECO:0000313" key="3">
    <source>
        <dbReference type="Proteomes" id="UP000007350"/>
    </source>
</evidence>
<name>K2NCE5_TRYCR</name>
<dbReference type="Proteomes" id="UP000007350">
    <property type="component" value="Unassembled WGS sequence"/>
</dbReference>
<gene>
    <name evidence="2" type="ORF">MOQ_003619</name>
</gene>
<dbReference type="EMBL" id="AHKC01009788">
    <property type="protein sequence ID" value="EKF32526.1"/>
    <property type="molecule type" value="Genomic_DNA"/>
</dbReference>
<sequence length="216" mass="23721">MPEWRCPGATMPGSCLISGTVAKHWVDSTLAGHIANLRAPQVINFEIQLLLPIVCGLPGSWESSKVCSLLKGPRLVADYTNAVADVQNQNVQLYSQVGEGAQLLVGTRIQQCGGRRPPCGMRRRRAGDKPTPRGEGRQMELSRVKIWPRMALPHSHINRVVSLPGACQYPRFPDANPRDRDGGSTPKRPRGIWGDHISIPRCLCLPALSPWKGIQI</sequence>
<protein>
    <submittedName>
        <fullName evidence="2">Acid phosphatase, putative</fullName>
    </submittedName>
</protein>
<feature type="compositionally biased region" description="Basic and acidic residues" evidence="1">
    <location>
        <begin position="127"/>
        <end position="137"/>
    </location>
</feature>
<reference evidence="2 3" key="1">
    <citation type="journal article" date="2012" name="BMC Genomics">
        <title>Comparative genomic analysis of human infective Trypanosoma cruzi lineages with the bat-restricted subspecies T. cruzi marinkellei.</title>
        <authorList>
            <person name="Franzen O."/>
            <person name="Talavera-Lopez C."/>
            <person name="Ochaya S."/>
            <person name="Butler C.E."/>
            <person name="Messenger L.A."/>
            <person name="Lewis M.D."/>
            <person name="Llewellyn M.S."/>
            <person name="Marinkelle C.J."/>
            <person name="Tyler K.M."/>
            <person name="Miles M.A."/>
            <person name="Andersson B."/>
        </authorList>
    </citation>
    <scope>NUCLEOTIDE SEQUENCE [LARGE SCALE GENOMIC DNA]</scope>
    <source>
        <strain evidence="2 3">B7</strain>
    </source>
</reference>
<dbReference type="AlphaFoldDB" id="K2NCE5"/>
<evidence type="ECO:0000256" key="1">
    <source>
        <dbReference type="SAM" id="MobiDB-lite"/>
    </source>
</evidence>